<feature type="repeat" description="ANK" evidence="7">
    <location>
        <begin position="343"/>
        <end position="364"/>
    </location>
</feature>
<feature type="repeat" description="ANK" evidence="7">
    <location>
        <begin position="377"/>
        <end position="399"/>
    </location>
</feature>
<evidence type="ECO:0000256" key="5">
    <source>
        <dbReference type="ARBA" id="ARBA00023043"/>
    </source>
</evidence>
<dbReference type="OrthoDB" id="10040922at2759"/>
<dbReference type="Pfam" id="PF12796">
    <property type="entry name" value="Ank_2"/>
    <property type="match status" value="2"/>
</dbReference>
<evidence type="ECO:0000313" key="12">
    <source>
        <dbReference type="Proteomes" id="UP000323000"/>
    </source>
</evidence>
<evidence type="ECO:0000256" key="1">
    <source>
        <dbReference type="ARBA" id="ARBA00004141"/>
    </source>
</evidence>
<feature type="domain" description="PGG" evidence="10">
    <location>
        <begin position="569"/>
        <end position="681"/>
    </location>
</feature>
<feature type="transmembrane region" description="Helical" evidence="9">
    <location>
        <begin position="618"/>
        <end position="640"/>
    </location>
</feature>
<keyword evidence="2 9" id="KW-0812">Transmembrane</keyword>
<evidence type="ECO:0000256" key="7">
    <source>
        <dbReference type="PROSITE-ProRule" id="PRU00023"/>
    </source>
</evidence>
<dbReference type="PANTHER" id="PTHR24186">
    <property type="entry name" value="PROTEIN PHOSPHATASE 1 REGULATORY SUBUNIT"/>
    <property type="match status" value="1"/>
</dbReference>
<gene>
    <name evidence="11" type="ORF">EZV62_002851</name>
</gene>
<evidence type="ECO:0000256" key="6">
    <source>
        <dbReference type="ARBA" id="ARBA00023136"/>
    </source>
</evidence>
<dbReference type="GO" id="GO:0005886">
    <property type="term" value="C:plasma membrane"/>
    <property type="evidence" value="ECO:0007669"/>
    <property type="project" value="TreeGrafter"/>
</dbReference>
<dbReference type="Pfam" id="PF13962">
    <property type="entry name" value="PGG"/>
    <property type="match status" value="2"/>
</dbReference>
<feature type="repeat" description="ANK" evidence="7">
    <location>
        <begin position="63"/>
        <end position="85"/>
    </location>
</feature>
<dbReference type="SMART" id="SM00248">
    <property type="entry name" value="ANK"/>
    <property type="match status" value="5"/>
</dbReference>
<dbReference type="PROSITE" id="PS50297">
    <property type="entry name" value="ANK_REP_REGION"/>
    <property type="match status" value="4"/>
</dbReference>
<dbReference type="Proteomes" id="UP000323000">
    <property type="component" value="Chromosome 1"/>
</dbReference>
<accession>A0A5C7J0B2</accession>
<dbReference type="PROSITE" id="PS50088">
    <property type="entry name" value="ANK_REPEAT"/>
    <property type="match status" value="4"/>
</dbReference>
<evidence type="ECO:0000313" key="11">
    <source>
        <dbReference type="EMBL" id="TXG74272.1"/>
    </source>
</evidence>
<evidence type="ECO:0000256" key="9">
    <source>
        <dbReference type="SAM" id="Phobius"/>
    </source>
</evidence>
<feature type="domain" description="PGG" evidence="10">
    <location>
        <begin position="176"/>
        <end position="268"/>
    </location>
</feature>
<keyword evidence="4 9" id="KW-1133">Transmembrane helix</keyword>
<evidence type="ECO:0000256" key="2">
    <source>
        <dbReference type="ARBA" id="ARBA00022692"/>
    </source>
</evidence>
<name>A0A5C7J0B2_9ROSI</name>
<comment type="caution">
    <text evidence="11">The sequence shown here is derived from an EMBL/GenBank/DDBJ whole genome shotgun (WGS) entry which is preliminary data.</text>
</comment>
<keyword evidence="5 7" id="KW-0040">ANK repeat</keyword>
<comment type="subcellular location">
    <subcellularLocation>
        <location evidence="1">Membrane</location>
        <topology evidence="1">Multi-pass membrane protein</topology>
    </subcellularLocation>
</comment>
<dbReference type="InterPro" id="IPR002110">
    <property type="entry name" value="Ankyrin_rpt"/>
</dbReference>
<proteinExistence type="predicted"/>
<keyword evidence="6 9" id="KW-0472">Membrane</keyword>
<feature type="transmembrane region" description="Helical" evidence="9">
    <location>
        <begin position="245"/>
        <end position="262"/>
    </location>
</feature>
<evidence type="ECO:0000256" key="3">
    <source>
        <dbReference type="ARBA" id="ARBA00022737"/>
    </source>
</evidence>
<dbReference type="EMBL" id="VAHF01000001">
    <property type="protein sequence ID" value="TXG74272.1"/>
    <property type="molecule type" value="Genomic_DNA"/>
</dbReference>
<protein>
    <recommendedName>
        <fullName evidence="10">PGG domain-containing protein</fullName>
    </recommendedName>
</protein>
<organism evidence="11 12">
    <name type="scientific">Acer yangbiense</name>
    <dbReference type="NCBI Taxonomy" id="1000413"/>
    <lineage>
        <taxon>Eukaryota</taxon>
        <taxon>Viridiplantae</taxon>
        <taxon>Streptophyta</taxon>
        <taxon>Embryophyta</taxon>
        <taxon>Tracheophyta</taxon>
        <taxon>Spermatophyta</taxon>
        <taxon>Magnoliopsida</taxon>
        <taxon>eudicotyledons</taxon>
        <taxon>Gunneridae</taxon>
        <taxon>Pentapetalae</taxon>
        <taxon>rosids</taxon>
        <taxon>malvids</taxon>
        <taxon>Sapindales</taxon>
        <taxon>Sapindaceae</taxon>
        <taxon>Hippocastanoideae</taxon>
        <taxon>Acereae</taxon>
        <taxon>Acer</taxon>
    </lineage>
</organism>
<feature type="repeat" description="ANK" evidence="7">
    <location>
        <begin position="29"/>
        <end position="50"/>
    </location>
</feature>
<feature type="transmembrane region" description="Helical" evidence="9">
    <location>
        <begin position="661"/>
        <end position="682"/>
    </location>
</feature>
<dbReference type="SUPFAM" id="SSF48403">
    <property type="entry name" value="Ankyrin repeat"/>
    <property type="match status" value="2"/>
</dbReference>
<sequence>MFIDFVLVIVETILLQTRERIQKSKQDQQGWTPLHFAAHLGYFEILKKLLTVDKSAAYKADNEGKTALHVAASLAKVDIMRTLISTCPGYCELIDKRGRNVLHFAFGSKNKRAVKLGPENPWLINLINEKDENFLHATSMSSYITHPRVDKQVFNHHNHNAADIASAAKEPIYMISGFTVPGGFLADKGPDQGAPILTRNIAFRLFVLLNTSSMFLSSLAVFNHLAGSSATHVPDTRELFKKMRLCRVLITFAMMAMIGAFLSGTCAVLHNDRNLAICACVMPVFIKGRGLKLFDDGKKSTGADGTLQTGDSEKKNVFIDFVLEMVTLLLLEERIHKSKQDQEGWTPLHFAAHLGYIVILKKLLIVDKSAAYKADIEGKTALHVAVGLGRVNVMQELMSTCPSCCELIDKRGRNVIHFVLEKRNRKAIKLVLENPWLRNLINEKDEKGNTHFLHAASMSYYDLSDPRADMQVFNHHNHNAADIVSANKPISDERYLPDLFLWVLENYKVKRGQRMIVSEIDNIGKGKDEGNTVKSKSKEEGRVEDEGNRMSSKSNNGKGENISIAKLMKKTGRNEPVAATLIATVTFAVGFTVPWGLVAEKGPDQGAAILTRNTAFRAFVILNTISMLLSSLAVVFHLGGSSATRILDTRGLFKLMRLRQLFITCAMMAMIGAFLSGTFAVLHSDKNLAISACVVPVAMSAYLVLCNNTESPTLFGWKMEQKIDNFSDKR</sequence>
<keyword evidence="12" id="KW-1185">Reference proteome</keyword>
<evidence type="ECO:0000256" key="4">
    <source>
        <dbReference type="ARBA" id="ARBA00022989"/>
    </source>
</evidence>
<feature type="compositionally biased region" description="Basic and acidic residues" evidence="8">
    <location>
        <begin position="527"/>
        <end position="548"/>
    </location>
</feature>
<feature type="transmembrane region" description="Helical" evidence="9">
    <location>
        <begin position="688"/>
        <end position="705"/>
    </location>
</feature>
<feature type="region of interest" description="Disordered" evidence="8">
    <location>
        <begin position="527"/>
        <end position="558"/>
    </location>
</feature>
<evidence type="ECO:0000259" key="10">
    <source>
        <dbReference type="Pfam" id="PF13962"/>
    </source>
</evidence>
<evidence type="ECO:0000256" key="8">
    <source>
        <dbReference type="SAM" id="MobiDB-lite"/>
    </source>
</evidence>
<feature type="compositionally biased region" description="Polar residues" evidence="8">
    <location>
        <begin position="549"/>
        <end position="558"/>
    </location>
</feature>
<dbReference type="PANTHER" id="PTHR24186:SF36">
    <property type="entry name" value="SERINE_THREONINE-PROTEIN PHOSPHATASE 6 REGULATORY ANKYRIN REPEAT SUBUNIT A-LIKE"/>
    <property type="match status" value="1"/>
</dbReference>
<feature type="transmembrane region" description="Helical" evidence="9">
    <location>
        <begin position="577"/>
        <end position="598"/>
    </location>
</feature>
<dbReference type="Gene3D" id="1.25.40.20">
    <property type="entry name" value="Ankyrin repeat-containing domain"/>
    <property type="match status" value="2"/>
</dbReference>
<reference evidence="12" key="1">
    <citation type="journal article" date="2019" name="Gigascience">
        <title>De novo genome assembly of the endangered Acer yangbiense, a plant species with extremely small populations endemic to Yunnan Province, China.</title>
        <authorList>
            <person name="Yang J."/>
            <person name="Wariss H.M."/>
            <person name="Tao L."/>
            <person name="Zhang R."/>
            <person name="Yun Q."/>
            <person name="Hollingsworth P."/>
            <person name="Dao Z."/>
            <person name="Luo G."/>
            <person name="Guo H."/>
            <person name="Ma Y."/>
            <person name="Sun W."/>
        </authorList>
    </citation>
    <scope>NUCLEOTIDE SEQUENCE [LARGE SCALE GENOMIC DNA]</scope>
    <source>
        <strain evidence="12">cv. Malutang</strain>
    </source>
</reference>
<dbReference type="InterPro" id="IPR036770">
    <property type="entry name" value="Ankyrin_rpt-contain_sf"/>
</dbReference>
<keyword evidence="3" id="KW-0677">Repeat</keyword>
<dbReference type="AlphaFoldDB" id="A0A5C7J0B2"/>
<dbReference type="InterPro" id="IPR026961">
    <property type="entry name" value="PGG_dom"/>
</dbReference>